<keyword evidence="3" id="KW-1185">Reference proteome</keyword>
<dbReference type="Proteomes" id="UP000649799">
    <property type="component" value="Unassembled WGS sequence"/>
</dbReference>
<dbReference type="Pfam" id="PF03190">
    <property type="entry name" value="Thioredox_DsbH"/>
    <property type="match status" value="1"/>
</dbReference>
<dbReference type="EMBL" id="JAANYN010000014">
    <property type="protein sequence ID" value="NHE59573.1"/>
    <property type="molecule type" value="Genomic_DNA"/>
</dbReference>
<name>A0ABX0HF34_9BACT</name>
<proteinExistence type="predicted"/>
<evidence type="ECO:0000313" key="3">
    <source>
        <dbReference type="Proteomes" id="UP000649799"/>
    </source>
</evidence>
<dbReference type="Gene3D" id="3.40.30.10">
    <property type="entry name" value="Glutaredoxin"/>
    <property type="match status" value="1"/>
</dbReference>
<reference evidence="2 3" key="1">
    <citation type="submission" date="2020-03" db="EMBL/GenBank/DDBJ databases">
        <title>Cyclobacterium plantarum sp. nov., a marine bacterium isolated from a coastal-marine wetland.</title>
        <authorList>
            <person name="Sanchez-Porro C."/>
            <person name="Ventosa A."/>
            <person name="Amoozegar M."/>
        </authorList>
    </citation>
    <scope>NUCLEOTIDE SEQUENCE [LARGE SCALE GENOMIC DNA]</scope>
    <source>
        <strain evidence="2 3">GBPx2</strain>
    </source>
</reference>
<accession>A0ABX0HF34</accession>
<evidence type="ECO:0000259" key="1">
    <source>
        <dbReference type="Pfam" id="PF03190"/>
    </source>
</evidence>
<gene>
    <name evidence="2" type="ORF">G9Q97_22415</name>
</gene>
<dbReference type="InterPro" id="IPR036249">
    <property type="entry name" value="Thioredoxin-like_sf"/>
</dbReference>
<evidence type="ECO:0000313" key="2">
    <source>
        <dbReference type="EMBL" id="NHE59573.1"/>
    </source>
</evidence>
<dbReference type="InterPro" id="IPR024705">
    <property type="entry name" value="Ssp411"/>
</dbReference>
<dbReference type="PIRSF" id="PIRSF006402">
    <property type="entry name" value="UCP006402_thioredoxin"/>
    <property type="match status" value="1"/>
</dbReference>
<dbReference type="Gene3D" id="1.50.10.10">
    <property type="match status" value="1"/>
</dbReference>
<sequence length="703" mass="80137">MKKSSIINHLFFAVFIVLVACGRGKQVDVVRPNGNALIHETSPYLLQHASNPVDWVPWSKDALAQAKSEGKLVLVSIGYASCHWCHVMESETFEDQEVANLMNKHFINIKVDREERPDVDNVYMTALQLITGSGGWPLNVITLPNGNPLYGGTYHTREQWMQVLLDVNKFYTEDTQKAEEYGEMLAKGIQETNKIVPVTHSDETSAASLQESISKWKTTWDLEWGGDRGDEKFMMPTNLSFLLNYSSIKKDEESMEHVQNTLNKMALGGIYDQVGGGFFRYSTDTYWKVPHFEKMLYDNAQMLRIYSTAMKEFDTDLYRDIVVGITDFLEREMKHPFGGYYAALDADTEGTEGKYYLWQEAELKAVLENDFDLFAAYYSLPSQRMMEDNSIVLFKDKQDKVFANDHGISYAEFRDLKLKWNSLLLGIRQKRIAPRKDDKVITSWNSLLMIGFLEAYSASGNEAFLNKSLEILEFLKKYSLRENQLIHSYKEGGSHVPGFLEDYAFLIEALIKLYTLTLNQDHLDLAVSLNSHVIDTFSDQGSGMFKFNQKEELISPLVLTHDGVLPSPNASMALNLFHLGHILGKKEFLEKSKNMVASMMPNILSDGQAYGKWNELLMHISLPYMEVAVVGENSKTLIQQLHEKHLPNTLIVGSEKENGLPLFNNRFYAGKTMIYVCRNNTCKLPVALPEEAIDLIHTSYEEM</sequence>
<dbReference type="InterPro" id="IPR012341">
    <property type="entry name" value="6hp_glycosidase-like_sf"/>
</dbReference>
<feature type="domain" description="Spermatogenesis-associated protein 20-like TRX" evidence="1">
    <location>
        <begin position="35"/>
        <end position="187"/>
    </location>
</feature>
<dbReference type="SUPFAM" id="SSF52833">
    <property type="entry name" value="Thioredoxin-like"/>
    <property type="match status" value="1"/>
</dbReference>
<comment type="caution">
    <text evidence="2">The sequence shown here is derived from an EMBL/GenBank/DDBJ whole genome shotgun (WGS) entry which is preliminary data.</text>
</comment>
<dbReference type="PANTHER" id="PTHR42899">
    <property type="entry name" value="SPERMATOGENESIS-ASSOCIATED PROTEIN 20"/>
    <property type="match status" value="1"/>
</dbReference>
<dbReference type="PANTHER" id="PTHR42899:SF1">
    <property type="entry name" value="SPERMATOGENESIS-ASSOCIATED PROTEIN 20"/>
    <property type="match status" value="1"/>
</dbReference>
<dbReference type="InterPro" id="IPR008928">
    <property type="entry name" value="6-hairpin_glycosidase_sf"/>
</dbReference>
<organism evidence="2 3">
    <name type="scientific">Cyclobacterium plantarum</name>
    <dbReference type="NCBI Taxonomy" id="2716263"/>
    <lineage>
        <taxon>Bacteria</taxon>
        <taxon>Pseudomonadati</taxon>
        <taxon>Bacteroidota</taxon>
        <taxon>Cytophagia</taxon>
        <taxon>Cytophagales</taxon>
        <taxon>Cyclobacteriaceae</taxon>
        <taxon>Cyclobacterium</taxon>
    </lineage>
</organism>
<dbReference type="CDD" id="cd02955">
    <property type="entry name" value="SSP411"/>
    <property type="match status" value="1"/>
</dbReference>
<protein>
    <submittedName>
        <fullName evidence="2">Thioredoxin domain-containing protein</fullName>
    </submittedName>
</protein>
<dbReference type="PROSITE" id="PS51257">
    <property type="entry name" value="PROKAR_LIPOPROTEIN"/>
    <property type="match status" value="1"/>
</dbReference>
<dbReference type="InterPro" id="IPR004879">
    <property type="entry name" value="Ssp411-like_TRX"/>
</dbReference>
<dbReference type="RefSeq" id="WP_166151115.1">
    <property type="nucleotide sequence ID" value="NZ_JAANYN010000014.1"/>
</dbReference>
<dbReference type="SUPFAM" id="SSF48208">
    <property type="entry name" value="Six-hairpin glycosidases"/>
    <property type="match status" value="1"/>
</dbReference>